<feature type="region of interest" description="Disordered" evidence="3">
    <location>
        <begin position="1"/>
        <end position="55"/>
    </location>
</feature>
<protein>
    <recommendedName>
        <fullName evidence="2">Nuclear cap-binding protein subunit 3</fullName>
    </recommendedName>
</protein>
<dbReference type="Proteomes" id="UP000694865">
    <property type="component" value="Unplaced"/>
</dbReference>
<dbReference type="Gene3D" id="3.30.70.330">
    <property type="match status" value="1"/>
</dbReference>
<dbReference type="GeneID" id="100369179"/>
<dbReference type="PANTHER" id="PTHR16291:SF0">
    <property type="entry name" value="NUCLEAR CAP-BINDING PROTEIN SUBUNIT 3"/>
    <property type="match status" value="1"/>
</dbReference>
<keyword evidence="4" id="KW-1185">Reference proteome</keyword>
<gene>
    <name evidence="5" type="primary">LOC100369179</name>
</gene>
<dbReference type="RefSeq" id="XP_002734983.1">
    <property type="nucleotide sequence ID" value="XM_002734937.1"/>
</dbReference>
<proteinExistence type="inferred from homology"/>
<feature type="region of interest" description="Disordered" evidence="3">
    <location>
        <begin position="186"/>
        <end position="210"/>
    </location>
</feature>
<dbReference type="PANTHER" id="PTHR16291">
    <property type="entry name" value="NUCLEAR CAP-BINDING PROTEIN SUBUNIT 3"/>
    <property type="match status" value="1"/>
</dbReference>
<reference evidence="5" key="1">
    <citation type="submission" date="2025-08" db="UniProtKB">
        <authorList>
            <consortium name="RefSeq"/>
        </authorList>
    </citation>
    <scope>IDENTIFICATION</scope>
    <source>
        <tissue evidence="5">Testes</tissue>
    </source>
</reference>
<dbReference type="Pfam" id="PF10309">
    <property type="entry name" value="NCBP3"/>
    <property type="match status" value="1"/>
</dbReference>
<evidence type="ECO:0000256" key="3">
    <source>
        <dbReference type="SAM" id="MobiDB-lite"/>
    </source>
</evidence>
<dbReference type="InterPro" id="IPR012677">
    <property type="entry name" value="Nucleotide-bd_a/b_plait_sf"/>
</dbReference>
<feature type="compositionally biased region" description="Basic and acidic residues" evidence="3">
    <location>
        <begin position="9"/>
        <end position="19"/>
    </location>
</feature>
<comment type="similarity">
    <text evidence="1">Belongs to the NCBP3 family.</text>
</comment>
<sequence length="514" mass="59220">MAETVVVESMDKTEARGSDDDAFNLDSSGSESSESEESEAAPVRQKRQYNDKKIDKPLSEIVAESRIGQRRYENKAGDFITGFDVTSQEYKAKKKERGKRFGIGKVDDEKMELDSSLEQFINDDEDIRLDALHLKGVDNMSTQDIFDYFKEFQPGSIEWIDDTSCNVVWLDPHTARRALLARSKQMSTTAVQEDNSSQPNIQEKHSSDMEEDVILDLEVDTEDKETGELERHQGKIKLSPIRFEEETGEVSTENKLQQSQQNNDKIYRVGVPHHKAKKLLLRYATKRDRKQKGAAKKSKYYVKHGNPNFGGMKGLISQSLQRKIKSGSVIPGKRKRSLINYQDLDVFNDDNHGNMQDDYDVVEEAEEEEYVSDGNEEKKKDSDIEEMELEVERLTRPLVAEKRIRGMYADQVEEQLKDIRKQQFEKSGKIKVVVDARQRLSSKMKNRIGHPILEDSTKQNFKIVVDSPIQHSKRRKTDDSEFEPDLRMKLMNKKTNKRLLDNLPSLSIEIQDDN</sequence>
<evidence type="ECO:0000313" key="4">
    <source>
        <dbReference type="Proteomes" id="UP000694865"/>
    </source>
</evidence>
<dbReference type="InterPro" id="IPR019416">
    <property type="entry name" value="NCBP3"/>
</dbReference>
<evidence type="ECO:0000256" key="2">
    <source>
        <dbReference type="ARBA" id="ARBA00019876"/>
    </source>
</evidence>
<feature type="compositionally biased region" description="Polar residues" evidence="3">
    <location>
        <begin position="186"/>
        <end position="201"/>
    </location>
</feature>
<name>A0ABM0GQB9_SACKO</name>
<accession>A0ABM0GQB9</accession>
<evidence type="ECO:0000256" key="1">
    <source>
        <dbReference type="ARBA" id="ARBA00006069"/>
    </source>
</evidence>
<organism evidence="4 5">
    <name type="scientific">Saccoglossus kowalevskii</name>
    <name type="common">Acorn worm</name>
    <dbReference type="NCBI Taxonomy" id="10224"/>
    <lineage>
        <taxon>Eukaryota</taxon>
        <taxon>Metazoa</taxon>
        <taxon>Hemichordata</taxon>
        <taxon>Enteropneusta</taxon>
        <taxon>Harrimaniidae</taxon>
        <taxon>Saccoglossus</taxon>
    </lineage>
</organism>
<evidence type="ECO:0000313" key="5">
    <source>
        <dbReference type="RefSeq" id="XP_002734983.1"/>
    </source>
</evidence>